<dbReference type="PANTHER" id="PTHR48475:SF1">
    <property type="entry name" value="RNASE H TYPE-1 DOMAIN-CONTAINING PROTEIN"/>
    <property type="match status" value="1"/>
</dbReference>
<dbReference type="Gene3D" id="3.30.420.10">
    <property type="entry name" value="Ribonuclease H-like superfamily/Ribonuclease H"/>
    <property type="match status" value="1"/>
</dbReference>
<evidence type="ECO:0000313" key="2">
    <source>
        <dbReference type="EMBL" id="RDX84144.1"/>
    </source>
</evidence>
<keyword evidence="3" id="KW-1185">Reference proteome</keyword>
<dbReference type="PANTHER" id="PTHR48475">
    <property type="entry name" value="RIBONUCLEASE H"/>
    <property type="match status" value="1"/>
</dbReference>
<dbReference type="Pfam" id="PF13456">
    <property type="entry name" value="RVT_3"/>
    <property type="match status" value="1"/>
</dbReference>
<dbReference type="SUPFAM" id="SSF53098">
    <property type="entry name" value="Ribonuclease H-like"/>
    <property type="match status" value="1"/>
</dbReference>
<dbReference type="STRING" id="157652.A0A371G0P8"/>
<dbReference type="GO" id="GO:0003676">
    <property type="term" value="F:nucleic acid binding"/>
    <property type="evidence" value="ECO:0007669"/>
    <property type="project" value="InterPro"/>
</dbReference>
<dbReference type="AlphaFoldDB" id="A0A371G0P8"/>
<dbReference type="GO" id="GO:0004523">
    <property type="term" value="F:RNA-DNA hybrid ribonuclease activity"/>
    <property type="evidence" value="ECO:0007669"/>
    <property type="project" value="InterPro"/>
</dbReference>
<feature type="domain" description="RNase H type-1" evidence="1">
    <location>
        <begin position="13"/>
        <end position="117"/>
    </location>
</feature>
<dbReference type="InterPro" id="IPR002156">
    <property type="entry name" value="RNaseH_domain"/>
</dbReference>
<evidence type="ECO:0000259" key="1">
    <source>
        <dbReference type="Pfam" id="PF13456"/>
    </source>
</evidence>
<feature type="non-terminal residue" evidence="2">
    <location>
        <position position="1"/>
    </location>
</feature>
<dbReference type="EMBL" id="QJKJ01007135">
    <property type="protein sequence ID" value="RDX84144.1"/>
    <property type="molecule type" value="Genomic_DNA"/>
</dbReference>
<dbReference type="InterPro" id="IPR036397">
    <property type="entry name" value="RNaseH_sf"/>
</dbReference>
<dbReference type="Proteomes" id="UP000257109">
    <property type="component" value="Unassembled WGS sequence"/>
</dbReference>
<protein>
    <submittedName>
        <fullName evidence="2">RnhA</fullName>
    </submittedName>
</protein>
<gene>
    <name evidence="2" type="primary">rnhA</name>
    <name evidence="2" type="ORF">CR513_34851</name>
</gene>
<accession>A0A371G0P8</accession>
<evidence type="ECO:0000313" key="3">
    <source>
        <dbReference type="Proteomes" id="UP000257109"/>
    </source>
</evidence>
<organism evidence="2 3">
    <name type="scientific">Mucuna pruriens</name>
    <name type="common">Velvet bean</name>
    <name type="synonym">Dolichos pruriens</name>
    <dbReference type="NCBI Taxonomy" id="157652"/>
    <lineage>
        <taxon>Eukaryota</taxon>
        <taxon>Viridiplantae</taxon>
        <taxon>Streptophyta</taxon>
        <taxon>Embryophyta</taxon>
        <taxon>Tracheophyta</taxon>
        <taxon>Spermatophyta</taxon>
        <taxon>Magnoliopsida</taxon>
        <taxon>eudicotyledons</taxon>
        <taxon>Gunneridae</taxon>
        <taxon>Pentapetalae</taxon>
        <taxon>rosids</taxon>
        <taxon>fabids</taxon>
        <taxon>Fabales</taxon>
        <taxon>Fabaceae</taxon>
        <taxon>Papilionoideae</taxon>
        <taxon>50 kb inversion clade</taxon>
        <taxon>NPAAA clade</taxon>
        <taxon>indigoferoid/millettioid clade</taxon>
        <taxon>Phaseoleae</taxon>
        <taxon>Mucuna</taxon>
    </lineage>
</organism>
<comment type="caution">
    <text evidence="2">The sequence shown here is derived from an EMBL/GenBank/DDBJ whole genome shotgun (WGS) entry which is preliminary data.</text>
</comment>
<proteinExistence type="predicted"/>
<dbReference type="OrthoDB" id="1736889at2759"/>
<sequence length="200" mass="22617">MWFDEASNLLGNNIGAVLASPTDQCFPFSTRLGFDCTNNMAEYEACTMGITMALEQQVQKLRVFGDSSLVIYQLKGEWETRDPKLISYHEHIMELLIAFERHVPWEENQMADALATLAAMVQGTYPLDATKNDKRTLQRLASSFFLVGGTLYKRNSDMTLLRCVDEKEAQGILEEVHEGEFGTYANGHSLARKILRAGYY</sequence>
<name>A0A371G0P8_MUCPR</name>
<dbReference type="InterPro" id="IPR012337">
    <property type="entry name" value="RNaseH-like_sf"/>
</dbReference>
<reference evidence="2" key="1">
    <citation type="submission" date="2018-05" db="EMBL/GenBank/DDBJ databases">
        <title>Draft genome of Mucuna pruriens seed.</title>
        <authorList>
            <person name="Nnadi N.E."/>
            <person name="Vos R."/>
            <person name="Hasami M.H."/>
            <person name="Devisetty U.K."/>
            <person name="Aguiy J.C."/>
        </authorList>
    </citation>
    <scope>NUCLEOTIDE SEQUENCE [LARGE SCALE GENOMIC DNA]</scope>
    <source>
        <strain evidence="2">JCA_2017</strain>
    </source>
</reference>
<dbReference type="CDD" id="cd09279">
    <property type="entry name" value="RNase_HI_like"/>
    <property type="match status" value="1"/>
</dbReference>